<sequence length="231" mass="25267">MGLEPTLPEQAPDTTSLLVRAYAAAVDGTGPDDDIRTRVLDAACEQFALLGVRRSTIDDVAKRAGVSRITVYRRFATKDALVEQVVLREFRRYFDQFLIDIRDAHTAADRVVVGFVSSLRAIRNNPIIGGLLAAEPDMLAGTMIGDHGRSVASVREFVAGQLRREQRAGTVSAEIDADLVAELMVRISASFLAIPSRIVDIDDDAQLTALAVQYLVPMLEPPRTTDSRTEE</sequence>
<evidence type="ECO:0000256" key="2">
    <source>
        <dbReference type="PROSITE-ProRule" id="PRU00335"/>
    </source>
</evidence>
<dbReference type="SUPFAM" id="SSF46689">
    <property type="entry name" value="Homeodomain-like"/>
    <property type="match status" value="1"/>
</dbReference>
<dbReference type="GO" id="GO:0003700">
    <property type="term" value="F:DNA-binding transcription factor activity"/>
    <property type="evidence" value="ECO:0007669"/>
    <property type="project" value="TreeGrafter"/>
</dbReference>
<feature type="DNA-binding region" description="H-T-H motif" evidence="2">
    <location>
        <begin position="56"/>
        <end position="75"/>
    </location>
</feature>
<evidence type="ECO:0000259" key="3">
    <source>
        <dbReference type="PROSITE" id="PS50977"/>
    </source>
</evidence>
<dbReference type="Gene3D" id="1.10.357.10">
    <property type="entry name" value="Tetracycline Repressor, domain 2"/>
    <property type="match status" value="1"/>
</dbReference>
<dbReference type="AlphaFoldDB" id="A0A3M2L4N3"/>
<accession>A0A3M2L4N3</accession>
<dbReference type="InterPro" id="IPR009057">
    <property type="entry name" value="Homeodomain-like_sf"/>
</dbReference>
<dbReference type="SUPFAM" id="SSF48498">
    <property type="entry name" value="Tetracyclin repressor-like, C-terminal domain"/>
    <property type="match status" value="1"/>
</dbReference>
<dbReference type="PRINTS" id="PR00455">
    <property type="entry name" value="HTHTETR"/>
</dbReference>
<dbReference type="PROSITE" id="PS50977">
    <property type="entry name" value="HTH_TETR_2"/>
    <property type="match status" value="1"/>
</dbReference>
<reference evidence="4 5" key="1">
    <citation type="submission" date="2018-10" db="EMBL/GenBank/DDBJ databases">
        <title>Isolation from cow dung.</title>
        <authorList>
            <person name="Ling L."/>
        </authorList>
    </citation>
    <scope>NUCLEOTIDE SEQUENCE [LARGE SCALE GENOMIC DNA]</scope>
    <source>
        <strain evidence="4 5">NEAU-LL90</strain>
    </source>
</reference>
<dbReference type="OrthoDB" id="6077212at2"/>
<dbReference type="InterPro" id="IPR050109">
    <property type="entry name" value="HTH-type_TetR-like_transc_reg"/>
</dbReference>
<dbReference type="RefSeq" id="WP_122188012.1">
    <property type="nucleotide sequence ID" value="NZ_RFFH01000004.1"/>
</dbReference>
<dbReference type="InterPro" id="IPR036271">
    <property type="entry name" value="Tet_transcr_reg_TetR-rel_C_sf"/>
</dbReference>
<dbReference type="GO" id="GO:0000976">
    <property type="term" value="F:transcription cis-regulatory region binding"/>
    <property type="evidence" value="ECO:0007669"/>
    <property type="project" value="TreeGrafter"/>
</dbReference>
<dbReference type="InterPro" id="IPR001647">
    <property type="entry name" value="HTH_TetR"/>
</dbReference>
<keyword evidence="5" id="KW-1185">Reference proteome</keyword>
<protein>
    <submittedName>
        <fullName evidence="4">TetR/AcrR family transcriptional regulator</fullName>
    </submittedName>
</protein>
<feature type="domain" description="HTH tetR-type" evidence="3">
    <location>
        <begin position="33"/>
        <end position="93"/>
    </location>
</feature>
<comment type="caution">
    <text evidence="4">The sequence shown here is derived from an EMBL/GenBank/DDBJ whole genome shotgun (WGS) entry which is preliminary data.</text>
</comment>
<organism evidence="4 5">
    <name type="scientific">Nocardia stercoris</name>
    <dbReference type="NCBI Taxonomy" id="2483361"/>
    <lineage>
        <taxon>Bacteria</taxon>
        <taxon>Bacillati</taxon>
        <taxon>Actinomycetota</taxon>
        <taxon>Actinomycetes</taxon>
        <taxon>Mycobacteriales</taxon>
        <taxon>Nocardiaceae</taxon>
        <taxon>Nocardia</taxon>
    </lineage>
</organism>
<evidence type="ECO:0000256" key="1">
    <source>
        <dbReference type="ARBA" id="ARBA00023125"/>
    </source>
</evidence>
<evidence type="ECO:0000313" key="4">
    <source>
        <dbReference type="EMBL" id="RMI32629.1"/>
    </source>
</evidence>
<name>A0A3M2L4N3_9NOCA</name>
<dbReference type="Pfam" id="PF00440">
    <property type="entry name" value="TetR_N"/>
    <property type="match status" value="1"/>
</dbReference>
<dbReference type="PANTHER" id="PTHR30055:SF153">
    <property type="entry name" value="HTH-TYPE TRANSCRIPTIONAL REPRESSOR RV3405C"/>
    <property type="match status" value="1"/>
</dbReference>
<keyword evidence="1 2" id="KW-0238">DNA-binding</keyword>
<dbReference type="PANTHER" id="PTHR30055">
    <property type="entry name" value="HTH-TYPE TRANSCRIPTIONAL REGULATOR RUTR"/>
    <property type="match status" value="1"/>
</dbReference>
<gene>
    <name evidence="4" type="ORF">EBN03_11685</name>
</gene>
<dbReference type="EMBL" id="RFFH01000004">
    <property type="protein sequence ID" value="RMI32629.1"/>
    <property type="molecule type" value="Genomic_DNA"/>
</dbReference>
<dbReference type="Proteomes" id="UP000279275">
    <property type="component" value="Unassembled WGS sequence"/>
</dbReference>
<proteinExistence type="predicted"/>
<evidence type="ECO:0000313" key="5">
    <source>
        <dbReference type="Proteomes" id="UP000279275"/>
    </source>
</evidence>